<proteinExistence type="predicted"/>
<dbReference type="EMBL" id="BSSD01000001">
    <property type="protein sequence ID" value="GLW90155.1"/>
    <property type="molecule type" value="Genomic_DNA"/>
</dbReference>
<sequence length="252" mass="27322">MNIRAKLDGHELDLAALAHHFSTGDPRVVSDDEGTFIEASALETIGFDNSAGLVDTASHILAELNGAARLEDPGYRPVKLRNRFHRAPSDTHTLTSDEARLQEHATVLVVGAVEARIGLSTTVTGKSIGSIPGPAPEPKQRKHLTRAAAHPNVADLLTLIGRTEDLSWDVLWKAMEIVRADLGGTAALLATNWITADDFDVFGYSANHPDASGPAARHARRPPGTPPPWTMSIEQGQQFIRNLTREWLDSLR</sequence>
<comment type="caution">
    <text evidence="1">The sequence shown here is derived from an EMBL/GenBank/DDBJ whole genome shotgun (WGS) entry which is preliminary data.</text>
</comment>
<evidence type="ECO:0000313" key="1">
    <source>
        <dbReference type="EMBL" id="GLW90155.1"/>
    </source>
</evidence>
<evidence type="ECO:0000313" key="2">
    <source>
        <dbReference type="Proteomes" id="UP001165042"/>
    </source>
</evidence>
<gene>
    <name evidence="1" type="ORF">Aglo03_09710</name>
</gene>
<dbReference type="Proteomes" id="UP001165042">
    <property type="component" value="Unassembled WGS sequence"/>
</dbReference>
<keyword evidence="2" id="KW-1185">Reference proteome</keyword>
<dbReference type="RefSeq" id="WP_285607923.1">
    <property type="nucleotide sequence ID" value="NZ_BSSD01000001.1"/>
</dbReference>
<accession>A0A9W6V5B3</accession>
<dbReference type="AlphaFoldDB" id="A0A9W6V5B3"/>
<organism evidence="1 2">
    <name type="scientific">Actinokineospora globicatena</name>
    <dbReference type="NCBI Taxonomy" id="103729"/>
    <lineage>
        <taxon>Bacteria</taxon>
        <taxon>Bacillati</taxon>
        <taxon>Actinomycetota</taxon>
        <taxon>Actinomycetes</taxon>
        <taxon>Pseudonocardiales</taxon>
        <taxon>Pseudonocardiaceae</taxon>
        <taxon>Actinokineospora</taxon>
    </lineage>
</organism>
<reference evidence="1" key="1">
    <citation type="submission" date="2023-02" db="EMBL/GenBank/DDBJ databases">
        <title>Actinokineospora globicatena NBRC 15670.</title>
        <authorList>
            <person name="Ichikawa N."/>
            <person name="Sato H."/>
            <person name="Tonouchi N."/>
        </authorList>
    </citation>
    <scope>NUCLEOTIDE SEQUENCE</scope>
    <source>
        <strain evidence="1">NBRC 15670</strain>
    </source>
</reference>
<protein>
    <submittedName>
        <fullName evidence="1">Uncharacterized protein</fullName>
    </submittedName>
</protein>
<name>A0A9W6V5B3_9PSEU</name>